<accession>A0A485L634</accession>
<reference evidence="1" key="2">
    <citation type="submission" date="2019-06" db="EMBL/GenBank/DDBJ databases">
        <title>Genomics analysis of Aphanomyces spp. identifies a new class of oomycete effector associated with host adaptation.</title>
        <authorList>
            <person name="Gaulin E."/>
        </authorList>
    </citation>
    <scope>NUCLEOTIDE SEQUENCE</scope>
    <source>
        <strain evidence="1">CBS 578.67</strain>
    </source>
</reference>
<dbReference type="AlphaFoldDB" id="A0A485L634"/>
<proteinExistence type="predicted"/>
<dbReference type="Proteomes" id="UP000332933">
    <property type="component" value="Unassembled WGS sequence"/>
</dbReference>
<dbReference type="EMBL" id="CAADRA010005879">
    <property type="protein sequence ID" value="VFT93039.1"/>
    <property type="molecule type" value="Genomic_DNA"/>
</dbReference>
<evidence type="ECO:0000313" key="2">
    <source>
        <dbReference type="EMBL" id="VFT93039.1"/>
    </source>
</evidence>
<dbReference type="InterPro" id="IPR036770">
    <property type="entry name" value="Ankyrin_rpt-contain_sf"/>
</dbReference>
<dbReference type="Gene3D" id="1.25.40.20">
    <property type="entry name" value="Ankyrin repeat-containing domain"/>
    <property type="match status" value="1"/>
</dbReference>
<evidence type="ECO:0000313" key="1">
    <source>
        <dbReference type="EMBL" id="KAF0692677.1"/>
    </source>
</evidence>
<sequence>MEAGCSYKALAGAARHGHLAIVEFLITQYRTVRDESSEVKLRAFSRQVRRHPEEYAHQSMATWTFSHGHFDVVKWLCQHASVVVFDFGGNAVSGQVIDGAARSGHFEMVRWLHEHTTAMDRTSAISDGASTGKLDILKWILDHYPGAVCATPWKARREMATWKCPVVACIETREMQR</sequence>
<keyword evidence="3" id="KW-1185">Reference proteome</keyword>
<dbReference type="EMBL" id="VJMH01005858">
    <property type="protein sequence ID" value="KAF0692677.1"/>
    <property type="molecule type" value="Genomic_DNA"/>
</dbReference>
<dbReference type="PANTHER" id="PTHR46586:SF3">
    <property type="entry name" value="ANKYRIN REPEAT-CONTAINING PROTEIN"/>
    <property type="match status" value="1"/>
</dbReference>
<dbReference type="PANTHER" id="PTHR46586">
    <property type="entry name" value="ANKYRIN REPEAT-CONTAINING PROTEIN"/>
    <property type="match status" value="1"/>
</dbReference>
<gene>
    <name evidence="2" type="primary">Aste57867_16262</name>
    <name evidence="1" type="ORF">As57867_016205</name>
    <name evidence="2" type="ORF">ASTE57867_16262</name>
</gene>
<dbReference type="InterPro" id="IPR052050">
    <property type="entry name" value="SecEffector_AnkRepeat"/>
</dbReference>
<dbReference type="SUPFAM" id="SSF140860">
    <property type="entry name" value="Pseudo ankyrin repeat-like"/>
    <property type="match status" value="1"/>
</dbReference>
<organism evidence="2 3">
    <name type="scientific">Aphanomyces stellatus</name>
    <dbReference type="NCBI Taxonomy" id="120398"/>
    <lineage>
        <taxon>Eukaryota</taxon>
        <taxon>Sar</taxon>
        <taxon>Stramenopiles</taxon>
        <taxon>Oomycota</taxon>
        <taxon>Saprolegniomycetes</taxon>
        <taxon>Saprolegniales</taxon>
        <taxon>Verrucalvaceae</taxon>
        <taxon>Aphanomyces</taxon>
    </lineage>
</organism>
<name>A0A485L634_9STRA</name>
<protein>
    <submittedName>
        <fullName evidence="2">Aste57867_16262 protein</fullName>
    </submittedName>
</protein>
<reference evidence="2 3" key="1">
    <citation type="submission" date="2019-03" db="EMBL/GenBank/DDBJ databases">
        <authorList>
            <person name="Gaulin E."/>
            <person name="Dumas B."/>
        </authorList>
    </citation>
    <scope>NUCLEOTIDE SEQUENCE [LARGE SCALE GENOMIC DNA]</scope>
    <source>
        <strain evidence="2">CBS 568.67</strain>
    </source>
</reference>
<evidence type="ECO:0000313" key="3">
    <source>
        <dbReference type="Proteomes" id="UP000332933"/>
    </source>
</evidence>